<proteinExistence type="predicted"/>
<dbReference type="Pfam" id="PF23343">
    <property type="entry name" value="REP_ORF2-G2P"/>
    <property type="match status" value="1"/>
</dbReference>
<evidence type="ECO:0000313" key="2">
    <source>
        <dbReference type="EMBL" id="DAG05107.1"/>
    </source>
</evidence>
<evidence type="ECO:0000259" key="1">
    <source>
        <dbReference type="Pfam" id="PF23343"/>
    </source>
</evidence>
<reference evidence="2" key="1">
    <citation type="journal article" date="2021" name="Proc. Natl. Acad. Sci. U.S.A.">
        <title>A Catalog of Tens of Thousands of Viruses from Human Metagenomes Reveals Hidden Associations with Chronic Diseases.</title>
        <authorList>
            <person name="Tisza M.J."/>
            <person name="Buck C.B."/>
        </authorList>
    </citation>
    <scope>NUCLEOTIDE SEQUENCE</scope>
    <source>
        <strain evidence="2">CtE3x18</strain>
    </source>
</reference>
<protein>
    <recommendedName>
        <fullName evidence="1">Replication-associated protein ORF2/G2P domain-containing protein</fullName>
    </recommendedName>
</protein>
<name>A0A8S5VES5_9CAUD</name>
<sequence length="285" mass="34009">MARHYTLPPTEYDYDEIFNQQEENEAQLQLLNDPHIVKYRTKTIKSGNFLEVEVYPIWDTRSATARARRTKESREAQKRLNYKNATKNVIRLINANFTDSDFWGTFTYESRKLPKSLPDAQKEMSKFIRRLKYYAEKHDFPPLKYIYVTEFENDEEKGKHRVHHHVVTNFPDRDVMEDLWRNGGRNNTRRLVADDSGYEGLARYIMKDPKGAKRYVASKNLKKPQITVADCKFTRRKVNRLYRETANRKAVFENLYKGYQMTQFYGKTSEYVSGAYLYVKMKKRN</sequence>
<organism evidence="2">
    <name type="scientific">Myoviridae sp. ctE3x18</name>
    <dbReference type="NCBI Taxonomy" id="2825059"/>
    <lineage>
        <taxon>Viruses</taxon>
        <taxon>Duplodnaviria</taxon>
        <taxon>Heunggongvirae</taxon>
        <taxon>Uroviricota</taxon>
        <taxon>Caudoviricetes</taxon>
    </lineage>
</organism>
<dbReference type="EMBL" id="BK016250">
    <property type="protein sequence ID" value="DAG05107.1"/>
    <property type="molecule type" value="Genomic_DNA"/>
</dbReference>
<feature type="domain" description="Replication-associated protein ORF2/G2P" evidence="1">
    <location>
        <begin position="102"/>
        <end position="208"/>
    </location>
</feature>
<dbReference type="InterPro" id="IPR056906">
    <property type="entry name" value="ORF2/G2P_dom"/>
</dbReference>
<accession>A0A8S5VES5</accession>